<keyword evidence="2" id="KW-0808">Transferase</keyword>
<dbReference type="RefSeq" id="WP_317634825.1">
    <property type="nucleotide sequence ID" value="NZ_AP026802.1"/>
</dbReference>
<dbReference type="EMBL" id="AP026802">
    <property type="protein sequence ID" value="BDR59010.1"/>
    <property type="molecule type" value="Genomic_DNA"/>
</dbReference>
<accession>A0AAU9DGD2</accession>
<dbReference type="CDD" id="cd02440">
    <property type="entry name" value="AdoMet_MTases"/>
    <property type="match status" value="1"/>
</dbReference>
<proteinExistence type="predicted"/>
<organism evidence="4 5">
    <name type="scientific">Xylocopilactobacillus apicola</name>
    <dbReference type="NCBI Taxonomy" id="2932184"/>
    <lineage>
        <taxon>Bacteria</taxon>
        <taxon>Bacillati</taxon>
        <taxon>Bacillota</taxon>
        <taxon>Bacilli</taxon>
        <taxon>Lactobacillales</taxon>
        <taxon>Lactobacillaceae</taxon>
        <taxon>Xylocopilactobacillus</taxon>
    </lineage>
</organism>
<dbReference type="InterPro" id="IPR046977">
    <property type="entry name" value="RsmC/RlmG"/>
</dbReference>
<evidence type="ECO:0000256" key="2">
    <source>
        <dbReference type="ARBA" id="ARBA00022679"/>
    </source>
</evidence>
<dbReference type="KEGG" id="xap:XA3_14510"/>
<dbReference type="GO" id="GO:0008757">
    <property type="term" value="F:S-adenosylmethionine-dependent methyltransferase activity"/>
    <property type="evidence" value="ECO:0007669"/>
    <property type="project" value="InterPro"/>
</dbReference>
<dbReference type="PANTHER" id="PTHR47816">
    <property type="entry name" value="RIBOSOMAL RNA SMALL SUBUNIT METHYLTRANSFERASE C"/>
    <property type="match status" value="1"/>
</dbReference>
<evidence type="ECO:0000313" key="4">
    <source>
        <dbReference type="EMBL" id="BDR59010.1"/>
    </source>
</evidence>
<reference evidence="4 5" key="1">
    <citation type="journal article" date="2023" name="Microbiol. Spectr.">
        <title>Symbiosis of Carpenter Bees with Uncharacterized Lactic Acid Bacteria Showing NAD Auxotrophy.</title>
        <authorList>
            <person name="Kawasaki S."/>
            <person name="Ozawa K."/>
            <person name="Mori T."/>
            <person name="Yamamoto A."/>
            <person name="Ito M."/>
            <person name="Ohkuma M."/>
            <person name="Sakamoto M."/>
            <person name="Matsutani M."/>
        </authorList>
    </citation>
    <scope>NUCLEOTIDE SEQUENCE [LARGE SCALE GENOMIC DNA]</scope>
    <source>
        <strain evidence="4 5">XA3</strain>
    </source>
</reference>
<feature type="domain" description="Methyltransferase small" evidence="3">
    <location>
        <begin position="28"/>
        <end position="197"/>
    </location>
</feature>
<gene>
    <name evidence="4" type="ORF">XA3_14510</name>
</gene>
<dbReference type="AlphaFoldDB" id="A0AAU9DGD2"/>
<dbReference type="Pfam" id="PF05175">
    <property type="entry name" value="MTS"/>
    <property type="match status" value="1"/>
</dbReference>
<protein>
    <submittedName>
        <fullName evidence="4">16S RNA G1207 methylase RsmC</fullName>
    </submittedName>
</protein>
<sequence>MKNEQYFDETPTSKDDETTFKCELAGINYQFYSNNGVFSKKYVDFGTRTLIDTVDKLNLAPNSVLDLGTGYGPIALFAATNYPQAEVTASEVNERAIGLAKKNFSTNGQDRINLVKSDLFTEITDNFDLILTNPPIRAGKSVINQLIEDSFKHLQPSGQLILVVQRKQGEPTIKEKMAEVFGNCEILKRNKGYYILRSQHAG</sequence>
<evidence type="ECO:0000259" key="3">
    <source>
        <dbReference type="Pfam" id="PF05175"/>
    </source>
</evidence>
<name>A0AAU9DGD2_9LACO</name>
<keyword evidence="5" id="KW-1185">Reference proteome</keyword>
<evidence type="ECO:0000256" key="1">
    <source>
        <dbReference type="ARBA" id="ARBA00022603"/>
    </source>
</evidence>
<dbReference type="SUPFAM" id="SSF53335">
    <property type="entry name" value="S-adenosyl-L-methionine-dependent methyltransferases"/>
    <property type="match status" value="1"/>
</dbReference>
<evidence type="ECO:0000313" key="5">
    <source>
        <dbReference type="Proteomes" id="UP001321861"/>
    </source>
</evidence>
<dbReference type="InterPro" id="IPR007848">
    <property type="entry name" value="Small_mtfrase_dom"/>
</dbReference>
<dbReference type="GO" id="GO:0032259">
    <property type="term" value="P:methylation"/>
    <property type="evidence" value="ECO:0007669"/>
    <property type="project" value="UniProtKB-KW"/>
</dbReference>
<dbReference type="Gene3D" id="3.40.50.150">
    <property type="entry name" value="Vaccinia Virus protein VP39"/>
    <property type="match status" value="1"/>
</dbReference>
<dbReference type="InterPro" id="IPR029063">
    <property type="entry name" value="SAM-dependent_MTases_sf"/>
</dbReference>
<dbReference type="Proteomes" id="UP001321861">
    <property type="component" value="Chromosome"/>
</dbReference>
<dbReference type="PANTHER" id="PTHR47816:SF4">
    <property type="entry name" value="RIBOSOMAL RNA SMALL SUBUNIT METHYLTRANSFERASE C"/>
    <property type="match status" value="1"/>
</dbReference>
<keyword evidence="1 4" id="KW-0489">Methyltransferase</keyword>